<dbReference type="PROSITE" id="PS50846">
    <property type="entry name" value="HMA_2"/>
    <property type="match status" value="1"/>
</dbReference>
<dbReference type="Gene3D" id="3.30.70.100">
    <property type="match status" value="1"/>
</dbReference>
<keyword evidence="2" id="KW-1278">Translocase</keyword>
<keyword evidence="1" id="KW-0479">Metal-binding</keyword>
<evidence type="ECO:0000256" key="1">
    <source>
        <dbReference type="ARBA" id="ARBA00022723"/>
    </source>
</evidence>
<dbReference type="SUPFAM" id="SSF55008">
    <property type="entry name" value="HMA, heavy metal-associated domain"/>
    <property type="match status" value="1"/>
</dbReference>
<evidence type="ECO:0000313" key="5">
    <source>
        <dbReference type="Proteomes" id="UP001281447"/>
    </source>
</evidence>
<evidence type="ECO:0000259" key="3">
    <source>
        <dbReference type="PROSITE" id="PS50846"/>
    </source>
</evidence>
<accession>A0ABU5C3Q1</accession>
<dbReference type="InterPro" id="IPR036163">
    <property type="entry name" value="HMA_dom_sf"/>
</dbReference>
<evidence type="ECO:0000256" key="2">
    <source>
        <dbReference type="ARBA" id="ARBA00022967"/>
    </source>
</evidence>
<name>A0ABU5C3Q1_9BACI</name>
<reference evidence="4 5" key="1">
    <citation type="submission" date="2023-10" db="EMBL/GenBank/DDBJ databases">
        <title>Virgibacillus halophilus 5B73C genome.</title>
        <authorList>
            <person name="Miliotis G."/>
            <person name="Sengupta P."/>
            <person name="Hameed A."/>
            <person name="Chuvochina M."/>
            <person name="Mcdonagh F."/>
            <person name="Simpson A.C."/>
            <person name="Singh N.K."/>
            <person name="Rekha P.D."/>
            <person name="Raman K."/>
            <person name="Hugenholtz P."/>
            <person name="Venkateswaran K."/>
        </authorList>
    </citation>
    <scope>NUCLEOTIDE SEQUENCE [LARGE SCALE GENOMIC DNA]</scope>
    <source>
        <strain evidence="4 5">5B73C</strain>
    </source>
</reference>
<keyword evidence="5" id="KW-1185">Reference proteome</keyword>
<dbReference type="Proteomes" id="UP001281447">
    <property type="component" value="Unassembled WGS sequence"/>
</dbReference>
<organism evidence="4 5">
    <name type="scientific">Tigheibacillus halophilus</name>
    <dbReference type="NCBI Taxonomy" id="361280"/>
    <lineage>
        <taxon>Bacteria</taxon>
        <taxon>Bacillati</taxon>
        <taxon>Bacillota</taxon>
        <taxon>Bacilli</taxon>
        <taxon>Bacillales</taxon>
        <taxon>Bacillaceae</taxon>
        <taxon>Tigheibacillus</taxon>
    </lineage>
</organism>
<sequence>MEKTQQLDVSGMHCAACAMRIEKTVAKIDGVSNIQVNLATEKGSVTFEDNRTNLDHIIGRIEKIGFSARKANDDRVSSEQEKEKELWRLKWHFTLSLLLTIPLAWSMCSHLTQGSIYVPVLFNDPIFQLMITMPIQFIIGRPFL</sequence>
<dbReference type="PROSITE" id="PS01047">
    <property type="entry name" value="HMA_1"/>
    <property type="match status" value="1"/>
</dbReference>
<proteinExistence type="predicted"/>
<dbReference type="Pfam" id="PF00403">
    <property type="entry name" value="HMA"/>
    <property type="match status" value="1"/>
</dbReference>
<dbReference type="CDD" id="cd00371">
    <property type="entry name" value="HMA"/>
    <property type="match status" value="1"/>
</dbReference>
<protein>
    <submittedName>
        <fullName evidence="4">Cation transporter</fullName>
    </submittedName>
</protein>
<dbReference type="EMBL" id="JAWDIP010000003">
    <property type="protein sequence ID" value="MDY0393204.1"/>
    <property type="molecule type" value="Genomic_DNA"/>
</dbReference>
<feature type="domain" description="HMA" evidence="3">
    <location>
        <begin position="3"/>
        <end position="69"/>
    </location>
</feature>
<gene>
    <name evidence="4" type="ORF">RWE15_00595</name>
</gene>
<dbReference type="InterPro" id="IPR001802">
    <property type="entry name" value="MerP/CopZ"/>
</dbReference>
<dbReference type="PRINTS" id="PR00946">
    <property type="entry name" value="HGSCAVENGER"/>
</dbReference>
<dbReference type="InterPro" id="IPR006121">
    <property type="entry name" value="HMA_dom"/>
</dbReference>
<dbReference type="PANTHER" id="PTHR43520">
    <property type="entry name" value="ATP7, ISOFORM B"/>
    <property type="match status" value="1"/>
</dbReference>
<dbReference type="PANTHER" id="PTHR43520:SF8">
    <property type="entry name" value="P-TYPE CU(+) TRANSPORTER"/>
    <property type="match status" value="1"/>
</dbReference>
<comment type="caution">
    <text evidence="4">The sequence shown here is derived from an EMBL/GenBank/DDBJ whole genome shotgun (WGS) entry which is preliminary data.</text>
</comment>
<evidence type="ECO:0000313" key="4">
    <source>
        <dbReference type="EMBL" id="MDY0393204.1"/>
    </source>
</evidence>
<dbReference type="InterPro" id="IPR017969">
    <property type="entry name" value="Heavy-metal-associated_CS"/>
</dbReference>